<sequence length="500" mass="53967">MVSLSTPYTLCKKLKGHAGIILCLAVNEDGRFLASGGEDGTLIWEMSTMRLLQRIPDFAIRGGTSAVLWLRHEDVIEEGLIYGTKAGFLVFCRQTDQKTFEEVHAFPLAFPSEITSLVYDEISNRLAVANQEGTVALFAVDPASMIPTELWTVRPENSLPKSLAFTSQRDVLVFGVHDAIYTLDSSSGNPTETAPFIHGITIGNVACNTIKNVFCVDTVPSCALYRLDNIARIKVFDVPQTKPSQNWPKQVAFAESCRFVVSGSDHGLVYVFDRRSGELVQKLSLNTLFHKLSVNTLFQKLSANTLTTPWVQAVTTATVNGVEYIIAGEASGEGGNNNIYVFKKSWGFGHYTRPAALILALALTVPLYQNSMYFSTWILAKSGIQSMNEIVIPATSPALTPASTSFSQSNAAIGINTVTVIPSIFPFSSSVFSLSSDTTDSSTAVSPSSSFAPTPNSEVVSATFPSSGTLDYTVTTAPTQAITLEYPSSSFGISQPTSSF</sequence>
<keyword evidence="5" id="KW-1185">Reference proteome</keyword>
<dbReference type="PROSITE" id="PS50082">
    <property type="entry name" value="WD_REPEATS_2"/>
    <property type="match status" value="1"/>
</dbReference>
<protein>
    <recommendedName>
        <fullName evidence="6">WD40 repeat-like protein</fullName>
    </recommendedName>
</protein>
<dbReference type="InterPro" id="IPR015943">
    <property type="entry name" value="WD40/YVTN_repeat-like_dom_sf"/>
</dbReference>
<comment type="caution">
    <text evidence="4">The sequence shown here is derived from an EMBL/GenBank/DDBJ whole genome shotgun (WGS) entry which is preliminary data.</text>
</comment>
<evidence type="ECO:0000256" key="1">
    <source>
        <dbReference type="ARBA" id="ARBA00022574"/>
    </source>
</evidence>
<dbReference type="InterPro" id="IPR036322">
    <property type="entry name" value="WD40_repeat_dom_sf"/>
</dbReference>
<dbReference type="InterPro" id="IPR001680">
    <property type="entry name" value="WD40_rpt"/>
</dbReference>
<name>A0ABR1J5M6_9AGAR</name>
<dbReference type="Proteomes" id="UP001498398">
    <property type="component" value="Unassembled WGS sequence"/>
</dbReference>
<feature type="repeat" description="WD" evidence="3">
    <location>
        <begin position="14"/>
        <end position="42"/>
    </location>
</feature>
<dbReference type="SUPFAM" id="SSF50978">
    <property type="entry name" value="WD40 repeat-like"/>
    <property type="match status" value="1"/>
</dbReference>
<dbReference type="PANTHER" id="PTHR19848:SF8">
    <property type="entry name" value="F-BOX AND WD REPEAT DOMAIN CONTAINING 7"/>
    <property type="match status" value="1"/>
</dbReference>
<evidence type="ECO:0008006" key="6">
    <source>
        <dbReference type="Google" id="ProtNLM"/>
    </source>
</evidence>
<dbReference type="Pfam" id="PF00400">
    <property type="entry name" value="WD40"/>
    <property type="match status" value="1"/>
</dbReference>
<proteinExistence type="predicted"/>
<accession>A0ABR1J5M6</accession>
<keyword evidence="1 3" id="KW-0853">WD repeat</keyword>
<evidence type="ECO:0000256" key="2">
    <source>
        <dbReference type="ARBA" id="ARBA00022737"/>
    </source>
</evidence>
<dbReference type="EMBL" id="JBANRG010000031">
    <property type="protein sequence ID" value="KAK7451278.1"/>
    <property type="molecule type" value="Genomic_DNA"/>
</dbReference>
<evidence type="ECO:0000313" key="5">
    <source>
        <dbReference type="Proteomes" id="UP001498398"/>
    </source>
</evidence>
<dbReference type="SMART" id="SM00320">
    <property type="entry name" value="WD40"/>
    <property type="match status" value="3"/>
</dbReference>
<dbReference type="PANTHER" id="PTHR19848">
    <property type="entry name" value="WD40 REPEAT PROTEIN"/>
    <property type="match status" value="1"/>
</dbReference>
<keyword evidence="2" id="KW-0677">Repeat</keyword>
<evidence type="ECO:0000256" key="3">
    <source>
        <dbReference type="PROSITE-ProRule" id="PRU00221"/>
    </source>
</evidence>
<gene>
    <name evidence="4" type="ORF">VKT23_012618</name>
</gene>
<reference evidence="4 5" key="1">
    <citation type="submission" date="2024-01" db="EMBL/GenBank/DDBJ databases">
        <title>A draft genome for the cacao thread blight pathogen Marasmiellus scandens.</title>
        <authorList>
            <person name="Baruah I.K."/>
            <person name="Leung J."/>
            <person name="Bukari Y."/>
            <person name="Amoako-Attah I."/>
            <person name="Meinhardt L.W."/>
            <person name="Bailey B.A."/>
            <person name="Cohen S.P."/>
        </authorList>
    </citation>
    <scope>NUCLEOTIDE SEQUENCE [LARGE SCALE GENOMIC DNA]</scope>
    <source>
        <strain evidence="4 5">GH-19</strain>
    </source>
</reference>
<dbReference type="Gene3D" id="2.130.10.10">
    <property type="entry name" value="YVTN repeat-like/Quinoprotein amine dehydrogenase"/>
    <property type="match status" value="1"/>
</dbReference>
<organism evidence="4 5">
    <name type="scientific">Marasmiellus scandens</name>
    <dbReference type="NCBI Taxonomy" id="2682957"/>
    <lineage>
        <taxon>Eukaryota</taxon>
        <taxon>Fungi</taxon>
        <taxon>Dikarya</taxon>
        <taxon>Basidiomycota</taxon>
        <taxon>Agaricomycotina</taxon>
        <taxon>Agaricomycetes</taxon>
        <taxon>Agaricomycetidae</taxon>
        <taxon>Agaricales</taxon>
        <taxon>Marasmiineae</taxon>
        <taxon>Omphalotaceae</taxon>
        <taxon>Marasmiellus</taxon>
    </lineage>
</organism>
<evidence type="ECO:0000313" key="4">
    <source>
        <dbReference type="EMBL" id="KAK7451278.1"/>
    </source>
</evidence>